<dbReference type="GO" id="GO:0031179">
    <property type="term" value="P:peptide modification"/>
    <property type="evidence" value="ECO:0007669"/>
    <property type="project" value="InterPro"/>
</dbReference>
<protein>
    <submittedName>
        <fullName evidence="3">Uncharacterized protein</fullName>
    </submittedName>
</protein>
<dbReference type="InterPro" id="IPR020464">
    <property type="entry name" value="LanC-like_prot_euk"/>
</dbReference>
<dbReference type="GO" id="GO:0005886">
    <property type="term" value="C:plasma membrane"/>
    <property type="evidence" value="ECO:0007669"/>
    <property type="project" value="TreeGrafter"/>
</dbReference>
<organism evidence="3 4">
    <name type="scientific">Ceratodon purpureus</name>
    <name type="common">Fire moss</name>
    <name type="synonym">Dicranum purpureum</name>
    <dbReference type="NCBI Taxonomy" id="3225"/>
    <lineage>
        <taxon>Eukaryota</taxon>
        <taxon>Viridiplantae</taxon>
        <taxon>Streptophyta</taxon>
        <taxon>Embryophyta</taxon>
        <taxon>Bryophyta</taxon>
        <taxon>Bryophytina</taxon>
        <taxon>Bryopsida</taxon>
        <taxon>Dicranidae</taxon>
        <taxon>Pseudoditrichales</taxon>
        <taxon>Ditrichaceae</taxon>
        <taxon>Ceratodon</taxon>
    </lineage>
</organism>
<dbReference type="EMBL" id="CM026429">
    <property type="protein sequence ID" value="KAG0564772.1"/>
    <property type="molecule type" value="Genomic_DNA"/>
</dbReference>
<keyword evidence="2" id="KW-0862">Zinc</keyword>
<dbReference type="GO" id="GO:0005975">
    <property type="term" value="P:carbohydrate metabolic process"/>
    <property type="evidence" value="ECO:0007669"/>
    <property type="project" value="InterPro"/>
</dbReference>
<accession>A0A8T0H6Q3</accession>
<dbReference type="PANTHER" id="PTHR12736:SF7">
    <property type="entry name" value="LANC-LIKE PROTEIN 3"/>
    <property type="match status" value="1"/>
</dbReference>
<feature type="binding site" evidence="2">
    <location>
        <position position="341"/>
    </location>
    <ligand>
        <name>Zn(2+)</name>
        <dbReference type="ChEBI" id="CHEBI:29105"/>
    </ligand>
</feature>
<gene>
    <name evidence="3" type="ORF">KC19_8G138800</name>
</gene>
<dbReference type="PANTHER" id="PTHR12736">
    <property type="entry name" value="LANC-LIKE PROTEIN"/>
    <property type="match status" value="1"/>
</dbReference>
<proteinExistence type="inferred from homology"/>
<keyword evidence="2" id="KW-0479">Metal-binding</keyword>
<dbReference type="CDD" id="cd04794">
    <property type="entry name" value="euk_LANCL"/>
    <property type="match status" value="1"/>
</dbReference>
<feature type="binding site" evidence="2">
    <location>
        <position position="340"/>
    </location>
    <ligand>
        <name>Zn(2+)</name>
        <dbReference type="ChEBI" id="CHEBI:29105"/>
    </ligand>
</feature>
<dbReference type="Gene3D" id="1.50.10.10">
    <property type="match status" value="1"/>
</dbReference>
<sequence length="422" mass="46283">MGDRYFPNTLSDYVVPLQDINEDSHDVQAEAGRSPEDHSFSNSNVMLKAAIALKDEVLQATWIRHGPRVSDPTMYVGMLGTAFLCFKLYETTGSKEDLDLCCDIVDNCASAAEPMKQYVTFLCGQPGIYALGAAAAKLKGDQQSLDRYLGLFNAIAEQSVLAVGPGEGGLGMPYELMYGRAGFLWAALFVNKYVGEETIPWSVTGPVVDAVLAAGRAGASHTQCPLMYQWHGTRYWGAAHGLAGIMHVLMHFPLNKEDIDDVKGTLQHMIKGRFSSGNYPSSESNTRDRLVHWCYGAPGVALTLCKAAQVYPECEEFREAAIEAGEVVWKRGLLRRLGLCHGISGNAYVFLSLYRLSGGKQHLHRAQQFSTFLYKNAKELIATGELHGGDHGYSLYEGLAGTACLWLDLTRPDSSRFPGYEL</sequence>
<dbReference type="AlphaFoldDB" id="A0A8T0H6Q3"/>
<dbReference type="InterPro" id="IPR012341">
    <property type="entry name" value="6hp_glycosidase-like_sf"/>
</dbReference>
<evidence type="ECO:0000313" key="4">
    <source>
        <dbReference type="Proteomes" id="UP000822688"/>
    </source>
</evidence>
<dbReference type="Pfam" id="PF05147">
    <property type="entry name" value="LANC_like"/>
    <property type="match status" value="1"/>
</dbReference>
<name>A0A8T0H6Q3_CERPU</name>
<keyword evidence="4" id="KW-1185">Reference proteome</keyword>
<dbReference type="SUPFAM" id="SSF158745">
    <property type="entry name" value="LanC-like"/>
    <property type="match status" value="1"/>
</dbReference>
<evidence type="ECO:0000256" key="1">
    <source>
        <dbReference type="ARBA" id="ARBA00007179"/>
    </source>
</evidence>
<reference evidence="3" key="1">
    <citation type="submission" date="2020-06" db="EMBL/GenBank/DDBJ databases">
        <title>WGS assembly of Ceratodon purpureus strain R40.</title>
        <authorList>
            <person name="Carey S.B."/>
            <person name="Jenkins J."/>
            <person name="Shu S."/>
            <person name="Lovell J.T."/>
            <person name="Sreedasyam A."/>
            <person name="Maumus F."/>
            <person name="Tiley G.P."/>
            <person name="Fernandez-Pozo N."/>
            <person name="Barry K."/>
            <person name="Chen C."/>
            <person name="Wang M."/>
            <person name="Lipzen A."/>
            <person name="Daum C."/>
            <person name="Saski C.A."/>
            <person name="Payton A.C."/>
            <person name="Mcbreen J.C."/>
            <person name="Conrad R.E."/>
            <person name="Kollar L.M."/>
            <person name="Olsson S."/>
            <person name="Huttunen S."/>
            <person name="Landis J.B."/>
            <person name="Wickett N.J."/>
            <person name="Johnson M.G."/>
            <person name="Rensing S.A."/>
            <person name="Grimwood J."/>
            <person name="Schmutz J."/>
            <person name="Mcdaniel S.F."/>
        </authorList>
    </citation>
    <scope>NUCLEOTIDE SEQUENCE</scope>
    <source>
        <strain evidence="3">R40</strain>
    </source>
</reference>
<feature type="binding site" evidence="2">
    <location>
        <position position="294"/>
    </location>
    <ligand>
        <name>Zn(2+)</name>
        <dbReference type="ChEBI" id="CHEBI:29105"/>
    </ligand>
</feature>
<dbReference type="InterPro" id="IPR007822">
    <property type="entry name" value="LANC-like"/>
</dbReference>
<dbReference type="GO" id="GO:0046872">
    <property type="term" value="F:metal ion binding"/>
    <property type="evidence" value="ECO:0007669"/>
    <property type="project" value="UniProtKB-KW"/>
</dbReference>
<evidence type="ECO:0000256" key="2">
    <source>
        <dbReference type="PIRSR" id="PIRSR607822-1"/>
    </source>
</evidence>
<dbReference type="Proteomes" id="UP000822688">
    <property type="component" value="Chromosome 8"/>
</dbReference>
<dbReference type="PRINTS" id="PR01951">
    <property type="entry name" value="LANCEUKARYTE"/>
</dbReference>
<evidence type="ECO:0000313" key="3">
    <source>
        <dbReference type="EMBL" id="KAG0564772.1"/>
    </source>
</evidence>
<dbReference type="SMART" id="SM01260">
    <property type="entry name" value="LANC_like"/>
    <property type="match status" value="1"/>
</dbReference>
<comment type="similarity">
    <text evidence="1">Belongs to the LanC-like protein family.</text>
</comment>
<comment type="caution">
    <text evidence="3">The sequence shown here is derived from an EMBL/GenBank/DDBJ whole genome shotgun (WGS) entry which is preliminary data.</text>
</comment>
<dbReference type="PRINTS" id="PR01950">
    <property type="entry name" value="LANCSUPER"/>
</dbReference>